<dbReference type="EMBL" id="FNQO01000001">
    <property type="protein sequence ID" value="SDZ98268.1"/>
    <property type="molecule type" value="Genomic_DNA"/>
</dbReference>
<dbReference type="AlphaFoldDB" id="A0A1H3XI95"/>
<dbReference type="Proteomes" id="UP000198658">
    <property type="component" value="Unassembled WGS sequence"/>
</dbReference>
<evidence type="ECO:0000313" key="1">
    <source>
        <dbReference type="EMBL" id="SDZ98268.1"/>
    </source>
</evidence>
<keyword evidence="2" id="KW-1185">Reference proteome</keyword>
<accession>A0A1H3XI95</accession>
<protein>
    <submittedName>
        <fullName evidence="1">Uncharacterized protein</fullName>
    </submittedName>
</protein>
<organism evidence="1 2">
    <name type="scientific">Microbulbifer marinus</name>
    <dbReference type="NCBI Taxonomy" id="658218"/>
    <lineage>
        <taxon>Bacteria</taxon>
        <taxon>Pseudomonadati</taxon>
        <taxon>Pseudomonadota</taxon>
        <taxon>Gammaproteobacteria</taxon>
        <taxon>Cellvibrionales</taxon>
        <taxon>Microbulbiferaceae</taxon>
        <taxon>Microbulbifer</taxon>
    </lineage>
</organism>
<name>A0A1H3XI95_9GAMM</name>
<dbReference type="RefSeq" id="WP_091386653.1">
    <property type="nucleotide sequence ID" value="NZ_FNQO01000001.1"/>
</dbReference>
<gene>
    <name evidence="1" type="ORF">SAMN05216562_1524</name>
</gene>
<dbReference type="STRING" id="658218.SAMN05216562_1524"/>
<evidence type="ECO:0000313" key="2">
    <source>
        <dbReference type="Proteomes" id="UP000198658"/>
    </source>
</evidence>
<proteinExistence type="predicted"/>
<dbReference type="OrthoDB" id="6238348at2"/>
<sequence>MKPDTTTAMRGLIAEVRTTMPFSLPAAELCAGPCRGCPKKLLEYLDQELEEWEARLDGGEKPTLGDVSKFARTCHRIYKSLAANRLVEPL</sequence>
<reference evidence="2" key="1">
    <citation type="submission" date="2016-10" db="EMBL/GenBank/DDBJ databases">
        <authorList>
            <person name="Varghese N."/>
            <person name="Submissions S."/>
        </authorList>
    </citation>
    <scope>NUCLEOTIDE SEQUENCE [LARGE SCALE GENOMIC DNA]</scope>
    <source>
        <strain evidence="2">CGMCC 1.10657</strain>
    </source>
</reference>